<feature type="transmembrane region" description="Helical" evidence="6">
    <location>
        <begin position="27"/>
        <end position="47"/>
    </location>
</feature>
<keyword evidence="4 6" id="KW-0472">Membrane</keyword>
<feature type="transmembrane region" description="Helical" evidence="6">
    <location>
        <begin position="213"/>
        <end position="233"/>
    </location>
</feature>
<accession>A0A0L8H3N2</accession>
<dbReference type="AlphaFoldDB" id="A0A0L8H3N2"/>
<feature type="transmembrane region" description="Helical" evidence="6">
    <location>
        <begin position="474"/>
        <end position="494"/>
    </location>
</feature>
<evidence type="ECO:0000259" key="7">
    <source>
        <dbReference type="PROSITE" id="PS50850"/>
    </source>
</evidence>
<evidence type="ECO:0000256" key="1">
    <source>
        <dbReference type="ARBA" id="ARBA00004141"/>
    </source>
</evidence>
<dbReference type="Gene3D" id="1.20.1250.20">
    <property type="entry name" value="MFS general substrate transporter like domains"/>
    <property type="match status" value="1"/>
</dbReference>
<feature type="transmembrane region" description="Helical" evidence="6">
    <location>
        <begin position="154"/>
        <end position="171"/>
    </location>
</feature>
<reference evidence="8" key="1">
    <citation type="submission" date="2015-07" db="EMBL/GenBank/DDBJ databases">
        <title>MeaNS - Measles Nucleotide Surveillance Program.</title>
        <authorList>
            <person name="Tran T."/>
            <person name="Druce J."/>
        </authorList>
    </citation>
    <scope>NUCLEOTIDE SEQUENCE</scope>
    <source>
        <strain evidence="8">UCB-OBI-ISO-001</strain>
        <tissue evidence="8">Gonad</tissue>
    </source>
</reference>
<feature type="transmembrane region" description="Helical" evidence="6">
    <location>
        <begin position="444"/>
        <end position="462"/>
    </location>
</feature>
<dbReference type="PANTHER" id="PTHR24064">
    <property type="entry name" value="SOLUTE CARRIER FAMILY 22 MEMBER"/>
    <property type="match status" value="1"/>
</dbReference>
<dbReference type="InterPro" id="IPR020846">
    <property type="entry name" value="MFS_dom"/>
</dbReference>
<gene>
    <name evidence="8" type="ORF">OCBIM_22023925mg</name>
</gene>
<proteinExistence type="predicted"/>
<keyword evidence="3 6" id="KW-1133">Transmembrane helix</keyword>
<dbReference type="GO" id="GO:0022857">
    <property type="term" value="F:transmembrane transporter activity"/>
    <property type="evidence" value="ECO:0007669"/>
    <property type="project" value="InterPro"/>
</dbReference>
<feature type="transmembrane region" description="Helical" evidence="6">
    <location>
        <begin position="239"/>
        <end position="260"/>
    </location>
</feature>
<evidence type="ECO:0000256" key="5">
    <source>
        <dbReference type="SAM" id="MobiDB-lite"/>
    </source>
</evidence>
<dbReference type="OrthoDB" id="6100430at2759"/>
<feature type="transmembrane region" description="Helical" evidence="6">
    <location>
        <begin position="532"/>
        <end position="552"/>
    </location>
</feature>
<evidence type="ECO:0000256" key="3">
    <source>
        <dbReference type="ARBA" id="ARBA00022989"/>
    </source>
</evidence>
<dbReference type="OMA" id="ELNGTEM"/>
<keyword evidence="2 6" id="KW-0812">Transmembrane</keyword>
<dbReference type="EMBL" id="KQ419500">
    <property type="protein sequence ID" value="KOF83385.1"/>
    <property type="molecule type" value="Genomic_DNA"/>
</dbReference>
<dbReference type="SUPFAM" id="SSF103473">
    <property type="entry name" value="MFS general substrate transporter"/>
    <property type="match status" value="1"/>
</dbReference>
<dbReference type="PROSITE" id="PS50850">
    <property type="entry name" value="MFS"/>
    <property type="match status" value="1"/>
</dbReference>
<dbReference type="InterPro" id="IPR011701">
    <property type="entry name" value="MFS"/>
</dbReference>
<dbReference type="InterPro" id="IPR036259">
    <property type="entry name" value="MFS_trans_sf"/>
</dbReference>
<dbReference type="Pfam" id="PF07690">
    <property type="entry name" value="MFS_1"/>
    <property type="match status" value="1"/>
</dbReference>
<feature type="transmembrane region" description="Helical" evidence="6">
    <location>
        <begin position="177"/>
        <end position="201"/>
    </location>
</feature>
<sequence>MSKETDSIDFDEIYRKTGSYGRYQMKIMLQIFLNNIPVGFNIMVLIFQIHDIPFTCRSLPNDSIMEIGPNSTIQYESCFVKISNGTNGTDNQIIPCPNGYEYEHEKHYSVRSQWDLVCADEPLADLFITIYSAGKLAGCFILPNSADRYGRKPIIILANFGMCVLNIIIIFSPSYTFFIIVKGLTGFFQPGVSIPGSVLLLELFPAECRTHTQVFHGITWGVALMLLCPVSYFTEPYGWHCLNALVALSSCGFLFHVWTLHESLRWQVQSGKVKEANATVKHMCKVNKIDYSEVESLMTNLNGKKPAEDIELTPLDEISSTDSSDETYDDEHSDEIHSFKSSEPVPSETKNGMLQKKHEHPNHSKYPRIIIVLITPCLRKILSIMFCLFFVSSLTYYGLYLMTTRLSGNRFLNFFITALFETLSQIFAFTVFRRFPRKSCCMGCLSFTAIVLIIAVLLRTFSDSDIALMASTGFSFLGTFGISAAFLLVGIYVAELFPTDVRNVGFALASIASRLGQIIAPFVRFLSRLVPWAPGITFGVICLLMNILIRFLPETLNKQLPQTVEDAKIREREEMEKRIAKKQIKKQNHLFFF</sequence>
<evidence type="ECO:0000313" key="8">
    <source>
        <dbReference type="EMBL" id="KOF83385.1"/>
    </source>
</evidence>
<dbReference type="GO" id="GO:0016020">
    <property type="term" value="C:membrane"/>
    <property type="evidence" value="ECO:0007669"/>
    <property type="project" value="UniProtKB-SubCell"/>
</dbReference>
<feature type="region of interest" description="Disordered" evidence="5">
    <location>
        <begin position="316"/>
        <end position="360"/>
    </location>
</feature>
<name>A0A0L8H3N2_OCTBM</name>
<organism evidence="8">
    <name type="scientific">Octopus bimaculoides</name>
    <name type="common">California two-spotted octopus</name>
    <dbReference type="NCBI Taxonomy" id="37653"/>
    <lineage>
        <taxon>Eukaryota</taxon>
        <taxon>Metazoa</taxon>
        <taxon>Spiralia</taxon>
        <taxon>Lophotrochozoa</taxon>
        <taxon>Mollusca</taxon>
        <taxon>Cephalopoda</taxon>
        <taxon>Coleoidea</taxon>
        <taxon>Octopodiformes</taxon>
        <taxon>Octopoda</taxon>
        <taxon>Incirrata</taxon>
        <taxon>Octopodidae</taxon>
        <taxon>Octopus</taxon>
    </lineage>
</organism>
<evidence type="ECO:0000256" key="6">
    <source>
        <dbReference type="SAM" id="Phobius"/>
    </source>
</evidence>
<protein>
    <recommendedName>
        <fullName evidence="7">Major facilitator superfamily (MFS) profile domain-containing protein</fullName>
    </recommendedName>
</protein>
<feature type="compositionally biased region" description="Acidic residues" evidence="5">
    <location>
        <begin position="323"/>
        <end position="333"/>
    </location>
</feature>
<feature type="transmembrane region" description="Helical" evidence="6">
    <location>
        <begin position="381"/>
        <end position="399"/>
    </location>
</feature>
<dbReference type="KEGG" id="obi:106873227"/>
<feature type="domain" description="Major facilitator superfamily (MFS) profile" evidence="7">
    <location>
        <begin position="27"/>
        <end position="557"/>
    </location>
</feature>
<evidence type="ECO:0000256" key="4">
    <source>
        <dbReference type="ARBA" id="ARBA00023136"/>
    </source>
</evidence>
<feature type="transmembrane region" description="Helical" evidence="6">
    <location>
        <begin position="411"/>
        <end position="432"/>
    </location>
</feature>
<feature type="transmembrane region" description="Helical" evidence="6">
    <location>
        <begin position="506"/>
        <end position="526"/>
    </location>
</feature>
<evidence type="ECO:0000256" key="2">
    <source>
        <dbReference type="ARBA" id="ARBA00022692"/>
    </source>
</evidence>
<comment type="subcellular location">
    <subcellularLocation>
        <location evidence="1">Membrane</location>
        <topology evidence="1">Multi-pass membrane protein</topology>
    </subcellularLocation>
</comment>